<proteinExistence type="predicted"/>
<dbReference type="EMBL" id="KV441412">
    <property type="protein sequence ID" value="OAF55071.1"/>
    <property type="molecule type" value="Genomic_DNA"/>
</dbReference>
<dbReference type="eggNOG" id="ENOG502SPWY">
    <property type="taxonomic scope" value="Eukaryota"/>
</dbReference>
<reference evidence="1" key="1">
    <citation type="submission" date="2016-03" db="EMBL/GenBank/DDBJ databases">
        <title>Updated assembly of Pseudogymnoascus destructans, the fungus causing white-nose syndrome of bats.</title>
        <authorList>
            <person name="Palmer J.M."/>
            <person name="Drees K.P."/>
            <person name="Foster J.T."/>
            <person name="Lindner D.L."/>
        </authorList>
    </citation>
    <scope>NUCLEOTIDE SEQUENCE [LARGE SCALE GENOMIC DNA]</scope>
    <source>
        <strain evidence="1">20631-21</strain>
    </source>
</reference>
<dbReference type="GeneID" id="36291827"/>
<name>A0A177A1B3_9PEZI</name>
<dbReference type="AlphaFoldDB" id="A0A177A1B3"/>
<accession>A0A177A1B3</accession>
<organism evidence="1">
    <name type="scientific">Pseudogymnoascus destructans</name>
    <dbReference type="NCBI Taxonomy" id="655981"/>
    <lineage>
        <taxon>Eukaryota</taxon>
        <taxon>Fungi</taxon>
        <taxon>Dikarya</taxon>
        <taxon>Ascomycota</taxon>
        <taxon>Pezizomycotina</taxon>
        <taxon>Leotiomycetes</taxon>
        <taxon>Thelebolales</taxon>
        <taxon>Thelebolaceae</taxon>
        <taxon>Pseudogymnoascus</taxon>
    </lineage>
</organism>
<dbReference type="OrthoDB" id="3439682at2759"/>
<dbReference type="RefSeq" id="XP_024320374.1">
    <property type="nucleotide sequence ID" value="XM_024472331.1"/>
</dbReference>
<dbReference type="VEuPathDB" id="FungiDB:GMDG_08154"/>
<sequence length="411" mass="46637">MKQLLVYYYRVVHCEGGHLTRAKPDKVLPGDIIRPTKTQTQAMDEIMAALAVEDAEETEQALKHAIRRLYLALICHTVGSVPFKSPVLSFCAMLSGKVRGKGRGLWEEPGNFNSHLSALTWVAQLVIFDYACFHEQDDEDQIPVFLARMCKKFFQQLAETPFGHILQWRLYLFKVGKAAIAKHQARWSLNGQKVEYRGVELQMTQISHLVLSEYQKAHSLLCDELLFGGKGLIPMESWRLKDDLDLEEFGGSWLSHPSNSEFLDGAELALFRRIQGNDKLRAMFLTTAVDGSVALCPKAMAIYEAHAQDFLGSGLILCHVPPGPPVRASELLSVTWRNTARQRHLLIWEKLVKLYVQYHKGQQQSGVYKDNIRFLPKAIGDLLLTYIAYVIPLRQMFLRQQTPGALISPYL</sequence>
<protein>
    <submittedName>
        <fullName evidence="1">Uncharacterized protein</fullName>
    </submittedName>
</protein>
<dbReference type="Proteomes" id="UP000077154">
    <property type="component" value="Unassembled WGS sequence"/>
</dbReference>
<gene>
    <name evidence="1" type="ORF">VC83_08788</name>
</gene>
<evidence type="ECO:0000313" key="1">
    <source>
        <dbReference type="EMBL" id="OAF55071.1"/>
    </source>
</evidence>